<accession>A0ABW7SLQ9</accession>
<proteinExistence type="predicted"/>
<evidence type="ECO:0008006" key="3">
    <source>
        <dbReference type="Google" id="ProtNLM"/>
    </source>
</evidence>
<name>A0ABW7SLQ9_9ACTN</name>
<dbReference type="InterPro" id="IPR015943">
    <property type="entry name" value="WD40/YVTN_repeat-like_dom_sf"/>
</dbReference>
<organism evidence="1 2">
    <name type="scientific">Micromonospora rubida</name>
    <dbReference type="NCBI Taxonomy" id="2697657"/>
    <lineage>
        <taxon>Bacteria</taxon>
        <taxon>Bacillati</taxon>
        <taxon>Actinomycetota</taxon>
        <taxon>Actinomycetes</taxon>
        <taxon>Micromonosporales</taxon>
        <taxon>Micromonosporaceae</taxon>
        <taxon>Micromonospora</taxon>
    </lineage>
</organism>
<evidence type="ECO:0000313" key="1">
    <source>
        <dbReference type="EMBL" id="MFI0793162.1"/>
    </source>
</evidence>
<dbReference type="SUPFAM" id="SSF69322">
    <property type="entry name" value="Tricorn protease domain 2"/>
    <property type="match status" value="1"/>
</dbReference>
<evidence type="ECO:0000313" key="2">
    <source>
        <dbReference type="Proteomes" id="UP001611075"/>
    </source>
</evidence>
<dbReference type="RefSeq" id="WP_396678347.1">
    <property type="nucleotide sequence ID" value="NZ_JBIRPU010000005.1"/>
</dbReference>
<reference evidence="1 2" key="1">
    <citation type="submission" date="2024-10" db="EMBL/GenBank/DDBJ databases">
        <title>The Natural Products Discovery Center: Release of the First 8490 Sequenced Strains for Exploring Actinobacteria Biosynthetic Diversity.</title>
        <authorList>
            <person name="Kalkreuter E."/>
            <person name="Kautsar S.A."/>
            <person name="Yang D."/>
            <person name="Bader C.D."/>
            <person name="Teijaro C.N."/>
            <person name="Fluegel L."/>
            <person name="Davis C.M."/>
            <person name="Simpson J.R."/>
            <person name="Lauterbach L."/>
            <person name="Steele A.D."/>
            <person name="Gui C."/>
            <person name="Meng S."/>
            <person name="Li G."/>
            <person name="Viehrig K."/>
            <person name="Ye F."/>
            <person name="Su P."/>
            <person name="Kiefer A.F."/>
            <person name="Nichols A."/>
            <person name="Cepeda A.J."/>
            <person name="Yan W."/>
            <person name="Fan B."/>
            <person name="Jiang Y."/>
            <person name="Adhikari A."/>
            <person name="Zheng C.-J."/>
            <person name="Schuster L."/>
            <person name="Cowan T.M."/>
            <person name="Smanski M.J."/>
            <person name="Chevrette M.G."/>
            <person name="De Carvalho L.P.S."/>
            <person name="Shen B."/>
        </authorList>
    </citation>
    <scope>NUCLEOTIDE SEQUENCE [LARGE SCALE GENOMIC DNA]</scope>
    <source>
        <strain evidence="1 2">NPDC021253</strain>
    </source>
</reference>
<dbReference type="Gene3D" id="2.130.10.10">
    <property type="entry name" value="YVTN repeat-like/Quinoprotein amine dehydrogenase"/>
    <property type="match status" value="1"/>
</dbReference>
<comment type="caution">
    <text evidence="1">The sequence shown here is derived from an EMBL/GenBank/DDBJ whole genome shotgun (WGS) entry which is preliminary data.</text>
</comment>
<gene>
    <name evidence="1" type="ORF">ACH4OY_10740</name>
</gene>
<dbReference type="Proteomes" id="UP001611075">
    <property type="component" value="Unassembled WGS sequence"/>
</dbReference>
<dbReference type="EMBL" id="JBIRPU010000005">
    <property type="protein sequence ID" value="MFI0793162.1"/>
    <property type="molecule type" value="Genomic_DNA"/>
</dbReference>
<sequence length="504" mass="54883">MTSPLRIDRVLGDRHFAEIGEPALAVADESRGLLAVAGTYEFDTAPVGVYDVGDLGCRALLRSGYPVHAMAFHPTLPLLVVGTGRYDGGYFFEGELLLLDLETSTGVSLIEHPLGRQVLALEWLTGQELRVLMAPPDDWQDRNAWAEGHVAVVRRRDWRVVPPRSITGDELAGPRVAAPRIDSREDARCAVSSLSAEWDPRRDVRAVEELSDGRILATLDGAQAESWLLSGDRQWTVPDDKGGRDIVVATDERSVWVGLMRPEWEERPQSLVQLSLDDGAQLEQLTLSAPASLVRCVDGLPAVAPAGHVGGHSRLRIRRGSRVYLREIDRARKWTPEPSEAWLAAVDLKNPPIAGRPHEPTEREFRRLLPYSWTPGETHFAGPGVETTDGSLVHAGTVYDGRGLQPGGSFVVRRKATSGEPRWVFRTNRQATDLDADAEAAYVAYDDGELVALDLHGGTVRWRRQLTVAGVPAIPTALTVSGPGRLLIGTSDGRILDCSAGCGG</sequence>
<keyword evidence="2" id="KW-1185">Reference proteome</keyword>
<protein>
    <recommendedName>
        <fullName evidence="3">Pyrrolo-quinoline quinone</fullName>
    </recommendedName>
</protein>